<dbReference type="SMART" id="SM00060">
    <property type="entry name" value="FN3"/>
    <property type="match status" value="2"/>
</dbReference>
<dbReference type="PROSITE" id="PS50853">
    <property type="entry name" value="FN3"/>
    <property type="match status" value="1"/>
</dbReference>
<keyword evidence="1" id="KW-0732">Signal</keyword>
<evidence type="ECO:0000256" key="1">
    <source>
        <dbReference type="SAM" id="SignalP"/>
    </source>
</evidence>
<evidence type="ECO:0000259" key="2">
    <source>
        <dbReference type="PROSITE" id="PS50853"/>
    </source>
</evidence>
<dbReference type="Gene3D" id="2.60.40.10">
    <property type="entry name" value="Immunoglobulins"/>
    <property type="match status" value="1"/>
</dbReference>
<dbReference type="Pfam" id="PF00041">
    <property type="entry name" value="fn3"/>
    <property type="match status" value="1"/>
</dbReference>
<protein>
    <recommendedName>
        <fullName evidence="2">Fibronectin type-III domain-containing protein</fullName>
    </recommendedName>
</protein>
<dbReference type="InterPro" id="IPR036116">
    <property type="entry name" value="FN3_sf"/>
</dbReference>
<dbReference type="SUPFAM" id="SSF49265">
    <property type="entry name" value="Fibronectin type III"/>
    <property type="match status" value="1"/>
</dbReference>
<name>A0A1X7UMV3_AMPQE</name>
<dbReference type="InterPro" id="IPR013783">
    <property type="entry name" value="Ig-like_fold"/>
</dbReference>
<reference evidence="3" key="1">
    <citation type="submission" date="2017-05" db="UniProtKB">
        <authorList>
            <consortium name="EnsemblMetazoa"/>
        </authorList>
    </citation>
    <scope>IDENTIFICATION</scope>
</reference>
<feature type="domain" description="Fibronectin type-III" evidence="2">
    <location>
        <begin position="130"/>
        <end position="219"/>
    </location>
</feature>
<dbReference type="AlphaFoldDB" id="A0A1X7UMV3"/>
<accession>A0A1X7UMV3</accession>
<proteinExistence type="predicted"/>
<dbReference type="CDD" id="cd00063">
    <property type="entry name" value="FN3"/>
    <property type="match status" value="2"/>
</dbReference>
<dbReference type="InterPro" id="IPR003961">
    <property type="entry name" value="FN3_dom"/>
</dbReference>
<evidence type="ECO:0000313" key="3">
    <source>
        <dbReference type="EnsemblMetazoa" id="Aqu2.1.29310_001"/>
    </source>
</evidence>
<dbReference type="InParanoid" id="A0A1X7UMV3"/>
<feature type="chain" id="PRO_5012055826" description="Fibronectin type-III domain-containing protein" evidence="1">
    <location>
        <begin position="22"/>
        <end position="364"/>
    </location>
</feature>
<dbReference type="EnsemblMetazoa" id="Aqu2.1.29310_001">
    <property type="protein sequence ID" value="Aqu2.1.29310_001"/>
    <property type="gene ID" value="Aqu2.1.29310"/>
</dbReference>
<sequence length="364" mass="39093">MATTGVYWCFVLAKCLGLVVSAITSYEQSPPIACPGNKLVFTCVTDGSVRWRINGNNLQTVLMIDTSPPTTLGSFLLNVTQHNGNTGELVSTATNNSAPVSLNGTSIDCSGDGGGTFTRKYINYNDIPESIDNATIDPINSNALIINWSASGSCIDNYTVTINSNNTHNESRTTNNTNITIDTLIIGTNYSFIIIPIDTIGREGPPSSLIQYIWNVPAQVVNISWDQISTDSITIWWNNNEDTTLRPPIDYNVTDTNTTITGLSPTNEYYTVTIIPVNVIGYGPSVTVNVSITTTTSSITNIMMSTTEYITTQDKSSAMTALPTITETQLIITTETIISSYIESYASCNATGTAQSTDVGSISG</sequence>
<organism evidence="3">
    <name type="scientific">Amphimedon queenslandica</name>
    <name type="common">Sponge</name>
    <dbReference type="NCBI Taxonomy" id="400682"/>
    <lineage>
        <taxon>Eukaryota</taxon>
        <taxon>Metazoa</taxon>
        <taxon>Porifera</taxon>
        <taxon>Demospongiae</taxon>
        <taxon>Heteroscleromorpha</taxon>
        <taxon>Haplosclerida</taxon>
        <taxon>Niphatidae</taxon>
        <taxon>Amphimedon</taxon>
    </lineage>
</organism>
<feature type="signal peptide" evidence="1">
    <location>
        <begin position="1"/>
        <end position="21"/>
    </location>
</feature>